<gene>
    <name evidence="9" type="ORF">BGC33_15435</name>
</gene>
<dbReference type="SMART" id="SM00954">
    <property type="entry name" value="RelA_SpoT"/>
    <property type="match status" value="1"/>
</dbReference>
<dbReference type="EC" id="3.1.7.2" evidence="3"/>
<dbReference type="GO" id="GO:0008728">
    <property type="term" value="F:GTP diphosphokinase activity"/>
    <property type="evidence" value="ECO:0007669"/>
    <property type="project" value="TreeGrafter"/>
</dbReference>
<dbReference type="InterPro" id="IPR045865">
    <property type="entry name" value="ACT-like_dom_sf"/>
</dbReference>
<dbReference type="UniPathway" id="UPA00908">
    <property type="reaction ID" value="UER00886"/>
</dbReference>
<dbReference type="Pfam" id="PF13291">
    <property type="entry name" value="ACT_4"/>
    <property type="match status" value="1"/>
</dbReference>
<dbReference type="SUPFAM" id="SSF109604">
    <property type="entry name" value="HD-domain/PDEase-like"/>
    <property type="match status" value="1"/>
</dbReference>
<dbReference type="GO" id="GO:0005886">
    <property type="term" value="C:plasma membrane"/>
    <property type="evidence" value="ECO:0007669"/>
    <property type="project" value="TreeGrafter"/>
</dbReference>
<dbReference type="CDD" id="cd00077">
    <property type="entry name" value="HDc"/>
    <property type="match status" value="1"/>
</dbReference>
<dbReference type="Gene3D" id="3.10.20.30">
    <property type="match status" value="1"/>
</dbReference>
<comment type="similarity">
    <text evidence="5">Belongs to the relA/spoT family.</text>
</comment>
<dbReference type="Pfam" id="PF02824">
    <property type="entry name" value="TGS"/>
    <property type="match status" value="1"/>
</dbReference>
<feature type="domain" description="HD" evidence="7">
    <location>
        <begin position="56"/>
        <end position="155"/>
    </location>
</feature>
<proteinExistence type="inferred from homology"/>
<dbReference type="PANTHER" id="PTHR21262:SF36">
    <property type="entry name" value="BIFUNCTIONAL (P)PPGPP SYNTHASE_HYDROLASE SPOT"/>
    <property type="match status" value="1"/>
</dbReference>
<dbReference type="InterPro" id="IPR045600">
    <property type="entry name" value="RelA/SpoT_AH_RIS"/>
</dbReference>
<feature type="domain" description="ACT" evidence="6">
    <location>
        <begin position="632"/>
        <end position="706"/>
    </location>
</feature>
<dbReference type="Gene3D" id="1.10.3210.10">
    <property type="entry name" value="Hypothetical protein af1432"/>
    <property type="match status" value="1"/>
</dbReference>
<evidence type="ECO:0000256" key="2">
    <source>
        <dbReference type="ARBA" id="ARBA00024329"/>
    </source>
</evidence>
<dbReference type="InterPro" id="IPR043519">
    <property type="entry name" value="NT_sf"/>
</dbReference>
<dbReference type="Proteomes" id="UP000182798">
    <property type="component" value="Unassembled WGS sequence"/>
</dbReference>
<evidence type="ECO:0000256" key="5">
    <source>
        <dbReference type="RuleBase" id="RU003847"/>
    </source>
</evidence>
<evidence type="ECO:0000313" key="9">
    <source>
        <dbReference type="EMBL" id="OIR25781.1"/>
    </source>
</evidence>
<comment type="function">
    <text evidence="5">In eubacteria ppGpp (guanosine 3'-diphosphate 5'-diphosphate) is a mediator of the stringent response that coordinates a variety of cellular activities in response to changes in nutritional abundance.</text>
</comment>
<dbReference type="InterPro" id="IPR003607">
    <property type="entry name" value="HD/PDEase_dom"/>
</dbReference>
<dbReference type="FunFam" id="1.10.3210.10:FF:000001">
    <property type="entry name" value="GTP pyrophosphokinase RelA"/>
    <property type="match status" value="1"/>
</dbReference>
<dbReference type="InterPro" id="IPR002912">
    <property type="entry name" value="ACT_dom"/>
</dbReference>
<evidence type="ECO:0000256" key="4">
    <source>
        <dbReference type="ARBA" id="ARBA00047968"/>
    </source>
</evidence>
<dbReference type="InterPro" id="IPR004095">
    <property type="entry name" value="TGS"/>
</dbReference>
<dbReference type="PROSITE" id="PS51671">
    <property type="entry name" value="ACT"/>
    <property type="match status" value="1"/>
</dbReference>
<organism evidence="9 10">
    <name type="scientific">Bathymodiolus thermophilus thioautotrophic gill symbiont</name>
    <dbReference type="NCBI Taxonomy" id="2360"/>
    <lineage>
        <taxon>Bacteria</taxon>
        <taxon>Pseudomonadati</taxon>
        <taxon>Pseudomonadota</taxon>
        <taxon>Gammaproteobacteria</taxon>
        <taxon>sulfur-oxidizing symbionts</taxon>
    </lineage>
</organism>
<keyword evidence="1" id="KW-0378">Hydrolase</keyword>
<reference evidence="10" key="1">
    <citation type="submission" date="2016-09" db="EMBL/GenBank/DDBJ databases">
        <title>Genome Sequence of Bathymodiolus thermophilus sulfur-oxidizing gill endosymbiont.</title>
        <authorList>
            <person name="Ponnudurai R."/>
            <person name="Kleiner M."/>
            <person name="Sayavedra L."/>
            <person name="Thuermer A."/>
            <person name="Felbeck H."/>
            <person name="Schlueter R."/>
            <person name="Schweder T."/>
            <person name="Markert S."/>
        </authorList>
    </citation>
    <scope>NUCLEOTIDE SEQUENCE [LARGE SCALE GENOMIC DNA]</scope>
    <source>
        <strain evidence="10">BAT/CrabSpa'14</strain>
    </source>
</reference>
<evidence type="ECO:0000313" key="10">
    <source>
        <dbReference type="Proteomes" id="UP000182798"/>
    </source>
</evidence>
<evidence type="ECO:0000259" key="8">
    <source>
        <dbReference type="PROSITE" id="PS51880"/>
    </source>
</evidence>
<dbReference type="CDD" id="cd04876">
    <property type="entry name" value="ACT_RelA-SpoT"/>
    <property type="match status" value="1"/>
</dbReference>
<dbReference type="Pfam" id="PF19296">
    <property type="entry name" value="RelA_AH_RIS"/>
    <property type="match status" value="1"/>
</dbReference>
<dbReference type="OrthoDB" id="9805041at2"/>
<comment type="caution">
    <text evidence="9">The sequence shown here is derived from an EMBL/GenBank/DDBJ whole genome shotgun (WGS) entry which is preliminary data.</text>
</comment>
<evidence type="ECO:0000259" key="6">
    <source>
        <dbReference type="PROSITE" id="PS51671"/>
    </source>
</evidence>
<dbReference type="FunFam" id="3.30.460.10:FF:000001">
    <property type="entry name" value="GTP pyrophosphokinase RelA"/>
    <property type="match status" value="1"/>
</dbReference>
<comment type="pathway">
    <text evidence="2">Purine metabolism; ppGpp biosynthesis; ppGpp from GDP: step 1/1.</text>
</comment>
<dbReference type="Pfam" id="PF13328">
    <property type="entry name" value="HD_4"/>
    <property type="match status" value="1"/>
</dbReference>
<dbReference type="Gene3D" id="3.30.460.10">
    <property type="entry name" value="Beta Polymerase, domain 2"/>
    <property type="match status" value="1"/>
</dbReference>
<dbReference type="RefSeq" id="WP_071563215.1">
    <property type="nucleotide sequence ID" value="NZ_MIQH01000001.1"/>
</dbReference>
<dbReference type="PROSITE" id="PS51880">
    <property type="entry name" value="TGS"/>
    <property type="match status" value="1"/>
</dbReference>
<evidence type="ECO:0000256" key="1">
    <source>
        <dbReference type="ARBA" id="ARBA00022801"/>
    </source>
</evidence>
<protein>
    <recommendedName>
        <fullName evidence="3">guanosine-3',5'-bis(diphosphate) 3'-diphosphatase</fullName>
        <ecNumber evidence="3">3.1.7.2</ecNumber>
    </recommendedName>
</protein>
<dbReference type="EMBL" id="MIQH01000001">
    <property type="protein sequence ID" value="OIR25781.1"/>
    <property type="molecule type" value="Genomic_DNA"/>
</dbReference>
<dbReference type="CDD" id="cd05399">
    <property type="entry name" value="NT_Rel-Spo_like"/>
    <property type="match status" value="1"/>
</dbReference>
<dbReference type="PROSITE" id="PS51831">
    <property type="entry name" value="HD"/>
    <property type="match status" value="1"/>
</dbReference>
<dbReference type="Gene3D" id="3.30.70.260">
    <property type="match status" value="1"/>
</dbReference>
<dbReference type="Pfam" id="PF04607">
    <property type="entry name" value="RelA_SpoT"/>
    <property type="match status" value="1"/>
</dbReference>
<dbReference type="FunFam" id="3.10.20.30:FF:000002">
    <property type="entry name" value="GTP pyrophosphokinase (RelA/SpoT)"/>
    <property type="match status" value="1"/>
</dbReference>
<dbReference type="AlphaFoldDB" id="A0A1J5UIP8"/>
<evidence type="ECO:0000259" key="7">
    <source>
        <dbReference type="PROSITE" id="PS51831"/>
    </source>
</evidence>
<evidence type="ECO:0000256" key="3">
    <source>
        <dbReference type="ARBA" id="ARBA00024387"/>
    </source>
</evidence>
<dbReference type="InterPro" id="IPR004811">
    <property type="entry name" value="RelA/Spo_fam"/>
</dbReference>
<dbReference type="GO" id="GO:0015970">
    <property type="term" value="P:guanosine tetraphosphate biosynthetic process"/>
    <property type="evidence" value="ECO:0007669"/>
    <property type="project" value="UniProtKB-UniPathway"/>
</dbReference>
<dbReference type="SUPFAM" id="SSF55021">
    <property type="entry name" value="ACT-like"/>
    <property type="match status" value="1"/>
</dbReference>
<feature type="domain" description="TGS" evidence="8">
    <location>
        <begin position="395"/>
        <end position="456"/>
    </location>
</feature>
<dbReference type="GO" id="GO:0042594">
    <property type="term" value="P:response to starvation"/>
    <property type="evidence" value="ECO:0007669"/>
    <property type="project" value="TreeGrafter"/>
</dbReference>
<name>A0A1J5UIP8_9GAMM</name>
<dbReference type="InterPro" id="IPR006674">
    <property type="entry name" value="HD_domain"/>
</dbReference>
<comment type="catalytic activity">
    <reaction evidence="4">
        <text>guanosine 3',5'-bis(diphosphate) + H2O = GDP + diphosphate + H(+)</text>
        <dbReference type="Rhea" id="RHEA:14253"/>
        <dbReference type="ChEBI" id="CHEBI:15377"/>
        <dbReference type="ChEBI" id="CHEBI:15378"/>
        <dbReference type="ChEBI" id="CHEBI:33019"/>
        <dbReference type="ChEBI" id="CHEBI:58189"/>
        <dbReference type="ChEBI" id="CHEBI:77828"/>
        <dbReference type="EC" id="3.1.7.2"/>
    </reaction>
</comment>
<dbReference type="GO" id="GO:0015949">
    <property type="term" value="P:nucleobase-containing small molecule interconversion"/>
    <property type="evidence" value="ECO:0007669"/>
    <property type="project" value="UniProtKB-ARBA"/>
</dbReference>
<accession>A0A1J5UIP8</accession>
<dbReference type="InterPro" id="IPR012675">
    <property type="entry name" value="Beta-grasp_dom_sf"/>
</dbReference>
<dbReference type="SMART" id="SM00471">
    <property type="entry name" value="HDc"/>
    <property type="match status" value="1"/>
</dbReference>
<dbReference type="PANTHER" id="PTHR21262">
    <property type="entry name" value="GUANOSINE-3',5'-BIS DIPHOSPHATE 3'-PYROPHOSPHOHYDROLASE"/>
    <property type="match status" value="1"/>
</dbReference>
<dbReference type="InterPro" id="IPR012676">
    <property type="entry name" value="TGS-like"/>
</dbReference>
<dbReference type="NCBIfam" id="TIGR00691">
    <property type="entry name" value="spoT_relA"/>
    <property type="match status" value="1"/>
</dbReference>
<dbReference type="InterPro" id="IPR007685">
    <property type="entry name" value="RelA_SpoT"/>
</dbReference>
<sequence length="711" mass="80766">MQGTQINLPEKRILISDLCEVLNVYMSEAEIEGVYKAYMIAATAHDGQYRNSGEAYVFHPISVAMILAKLKLDCYCIVAALLHDCIEDTTLTQENIVEEFGEEVAHIVQGVSKLTGLEFHSNIEKQAQNFRKLFLAMSSDMRVMMIKLADRLHNMRTLGAVNRNKQLRIAKETAEIHAPIARRLGLNGIKIELEELCFKFIYPYRYKVLTHQINRRYGNLKEIIVQIQNEIRYRLVQEGLSEIRISGRKKASYSIYKKMLNKHLRFSEVLDMYAFRVIVSDVSKCYQALGIIHNLYKPVPGKFKDYIALPKVNGYQSLHTVLFGPNKIFIEVQIRSEDMDFISEYGIAAHWYYKNKGADSSELANNWIGSLLDIQENSGTSIEFLEETKADLFPSEIFVFTPKGKIIQLPYKSTVLDFAYNIHTKVGNHTLRAKVDQVSASLSKELKTGQTIEIMTDENAKPQPFWLKIAVTARAKTSIKSKLKEASVAELIQLGEYLLTNALEYRGDGVPISEEKWQECLADLKCDSKADLYAKIALSEILISFVLNKLNEKKCDISANRINIKGTKSNPINFAHCCYPIPSDKVAGVLTNSKGMVLHRFDCGNLMRAKQKGEQWMEVNWQVDEGEEFEVEIHVKIENRRGMLASIANAIAKINVNIENIVLDERDHTMKGLNLVISVSSIAKLDEAMYAIKSLEFVHSVARNSSCKKIY</sequence>
<dbReference type="SUPFAM" id="SSF81271">
    <property type="entry name" value="TGS-like"/>
    <property type="match status" value="1"/>
</dbReference>
<dbReference type="GO" id="GO:0008893">
    <property type="term" value="F:guanosine-3',5'-bis(diphosphate) 3'-diphosphatase activity"/>
    <property type="evidence" value="ECO:0007669"/>
    <property type="project" value="UniProtKB-EC"/>
</dbReference>
<dbReference type="SUPFAM" id="SSF81301">
    <property type="entry name" value="Nucleotidyltransferase"/>
    <property type="match status" value="1"/>
</dbReference>